<evidence type="ECO:0000313" key="2">
    <source>
        <dbReference type="Proteomes" id="UP000487882"/>
    </source>
</evidence>
<dbReference type="RefSeq" id="WP_246165692.1">
    <property type="nucleotide sequence ID" value="NZ_WNLP01000001.1"/>
</dbReference>
<name>A0A7K1J3E2_9BIFI</name>
<comment type="caution">
    <text evidence="1">The sequence shown here is derived from an EMBL/GenBank/DDBJ whole genome shotgun (WGS) entry which is preliminary data.</text>
</comment>
<evidence type="ECO:0000313" key="1">
    <source>
        <dbReference type="EMBL" id="MUH59061.1"/>
    </source>
</evidence>
<proteinExistence type="predicted"/>
<dbReference type="EMBL" id="WNLP01000001">
    <property type="protein sequence ID" value="MUH59061.1"/>
    <property type="molecule type" value="Genomic_DNA"/>
</dbReference>
<protein>
    <submittedName>
        <fullName evidence="1">XRE family transcriptional regulator</fullName>
    </submittedName>
</protein>
<gene>
    <name evidence="1" type="ORF">GSD1FS_0373</name>
</gene>
<reference evidence="1 2" key="1">
    <citation type="submission" date="2019-09" db="EMBL/GenBank/DDBJ databases">
        <title>Bifidobacterium canis sp. nov., isolated from the digestive tract of German Shepherd dog puppy.</title>
        <authorList>
            <person name="Bunesova V."/>
        </authorList>
    </citation>
    <scope>NUCLEOTIDE SEQUENCE [LARGE SCALE GENOMIC DNA]</scope>
    <source>
        <strain evidence="1 2">GSD1FS</strain>
    </source>
</reference>
<sequence>MDTLLGITGTQNSGSNSGFRYENTIHCDIDGTKHFDIDCGSLYSCTIRAYDGEQLRIRIASNTIANLAQHIKTSIDDGRKRIDVAIKRGAGISETLAKEDVSVFLWMPQRYLATMECAAKATEMSVRAISCEELELDIRTQTLRLEDAHGHVEINCNLDMEIDCATLDGRIDINQLSATSHMTVPKNVPVALQTRGIHTRTIAGTGVHNDENAPNIIELNGMNSELIVDVR</sequence>
<keyword evidence="2" id="KW-1185">Reference proteome</keyword>
<organism evidence="1 2">
    <name type="scientific">Bifidobacterium canis</name>
    <dbReference type="NCBI Taxonomy" id="2610880"/>
    <lineage>
        <taxon>Bacteria</taxon>
        <taxon>Bacillati</taxon>
        <taxon>Actinomycetota</taxon>
        <taxon>Actinomycetes</taxon>
        <taxon>Bifidobacteriales</taxon>
        <taxon>Bifidobacteriaceae</taxon>
        <taxon>Bifidobacterium</taxon>
    </lineage>
</organism>
<dbReference type="Proteomes" id="UP000487882">
    <property type="component" value="Unassembled WGS sequence"/>
</dbReference>
<dbReference type="AlphaFoldDB" id="A0A7K1J3E2"/>
<accession>A0A7K1J3E2</accession>